<keyword evidence="2" id="KW-1185">Reference proteome</keyword>
<dbReference type="Proteomes" id="UP001277761">
    <property type="component" value="Unassembled WGS sequence"/>
</dbReference>
<dbReference type="SUPFAM" id="SSF52309">
    <property type="entry name" value="N-(deoxy)ribosyltransferase-like"/>
    <property type="match status" value="1"/>
</dbReference>
<organism evidence="1 2">
    <name type="scientific">Patulibacter brassicae</name>
    <dbReference type="NCBI Taxonomy" id="1705717"/>
    <lineage>
        <taxon>Bacteria</taxon>
        <taxon>Bacillati</taxon>
        <taxon>Actinomycetota</taxon>
        <taxon>Thermoleophilia</taxon>
        <taxon>Solirubrobacterales</taxon>
        <taxon>Patulibacteraceae</taxon>
        <taxon>Patulibacter</taxon>
    </lineage>
</organism>
<proteinExistence type="predicted"/>
<sequence length="154" mass="16191">MPRPRCYVASPLGFSETTRGWYATELLPALAELVEPVDPWALSTAEEFEAAAAAGRQRAFALEVGRRNAEAIRSSALLVAHLDGQEPDSGTVVEVGYACGLGLRCYGVRSDLRQAGEAGVPLNLQVAALIEASGGTIAPSTPALLERLRDDLAG</sequence>
<accession>A0ABU4VGT1</accession>
<evidence type="ECO:0000313" key="2">
    <source>
        <dbReference type="Proteomes" id="UP001277761"/>
    </source>
</evidence>
<protein>
    <submittedName>
        <fullName evidence="1">Nucleoside 2-deoxyribosyltransferase</fullName>
    </submittedName>
</protein>
<dbReference type="Gene3D" id="3.40.50.450">
    <property type="match status" value="1"/>
</dbReference>
<dbReference type="RefSeq" id="WP_319952261.1">
    <property type="nucleotide sequence ID" value="NZ_JAXAVX010000001.1"/>
</dbReference>
<evidence type="ECO:0000313" key="1">
    <source>
        <dbReference type="EMBL" id="MDX8150108.1"/>
    </source>
</evidence>
<reference evidence="1 2" key="1">
    <citation type="submission" date="2023-11" db="EMBL/GenBank/DDBJ databases">
        <authorList>
            <person name="Xu M."/>
            <person name="Jiang T."/>
        </authorList>
    </citation>
    <scope>NUCLEOTIDE SEQUENCE [LARGE SCALE GENOMIC DNA]</scope>
    <source>
        <strain evidence="1 2">SD</strain>
    </source>
</reference>
<dbReference type="Pfam" id="PF05014">
    <property type="entry name" value="Nuc_deoxyrib_tr"/>
    <property type="match status" value="1"/>
</dbReference>
<gene>
    <name evidence="1" type="ORF">SK069_00755</name>
</gene>
<name>A0ABU4VGT1_9ACTN</name>
<dbReference type="EMBL" id="JAXAVX010000001">
    <property type="protein sequence ID" value="MDX8150108.1"/>
    <property type="molecule type" value="Genomic_DNA"/>
</dbReference>
<dbReference type="InterPro" id="IPR007710">
    <property type="entry name" value="Nucleoside_deoxyribTrfase"/>
</dbReference>
<comment type="caution">
    <text evidence="1">The sequence shown here is derived from an EMBL/GenBank/DDBJ whole genome shotgun (WGS) entry which is preliminary data.</text>
</comment>